<sequence>MARVEKRFGERNNDDIIRDILREYSSRENPISAKSIIDKAEKGGTEIGRTVIKGFLNRMKAEEYQTDEECDEIIKKCRGDEREIIFIKKGQNGRTIGYWMMEMLSESEWLFLMDSVINSKILTQKESDNLAKRITFLAGKRFSELTQYRHRMENQPYFVGDDDIDGKAGYIESRVLKQVYLIRQAIKQGKKIKFNLCVYDYGKQNIRLVPYGRHGKVLPETPEKYKEDVHRICSPFDIIFSNGRYYMLGADLETERRTDLQYKLYRVDLMSDVTINRAKAVTKEEAGLSQLNDLFGYRMENPYMFAGKVERVRIRVDADQLTQIVDWFSDCFKVVGYDADESKYYDIEIKVNLNSFTFWVLQYSGCVEVLDIGRKGKNSYRNRIKETLRKALEKYEEN</sequence>
<protein>
    <submittedName>
        <fullName evidence="1">WYL domain-containing protein</fullName>
    </submittedName>
</protein>
<dbReference type="Proteomes" id="UP000261055">
    <property type="component" value="Unassembled WGS sequence"/>
</dbReference>
<dbReference type="EMBL" id="QSVQ01000001">
    <property type="protein sequence ID" value="RGO54822.1"/>
    <property type="molecule type" value="Genomic_DNA"/>
</dbReference>
<evidence type="ECO:0000313" key="1">
    <source>
        <dbReference type="EMBL" id="RGO54822.1"/>
    </source>
</evidence>
<name>A0A3E5GWC2_9FIRM</name>
<accession>A0A3E5GWC2</accession>
<gene>
    <name evidence="1" type="ORF">DXB12_00560</name>
</gene>
<dbReference type="AlphaFoldDB" id="A0A3E5GWC2"/>
<organism evidence="1 2">
    <name type="scientific">Dorea formicigenerans</name>
    <dbReference type="NCBI Taxonomy" id="39486"/>
    <lineage>
        <taxon>Bacteria</taxon>
        <taxon>Bacillati</taxon>
        <taxon>Bacillota</taxon>
        <taxon>Clostridia</taxon>
        <taxon>Lachnospirales</taxon>
        <taxon>Lachnospiraceae</taxon>
        <taxon>Dorea</taxon>
    </lineage>
</organism>
<proteinExistence type="predicted"/>
<comment type="caution">
    <text evidence="1">The sequence shown here is derived from an EMBL/GenBank/DDBJ whole genome shotgun (WGS) entry which is preliminary data.</text>
</comment>
<reference evidence="1 2" key="1">
    <citation type="submission" date="2018-08" db="EMBL/GenBank/DDBJ databases">
        <title>A genome reference for cultivated species of the human gut microbiota.</title>
        <authorList>
            <person name="Zou Y."/>
            <person name="Xue W."/>
            <person name="Luo G."/>
        </authorList>
    </citation>
    <scope>NUCLEOTIDE SEQUENCE [LARGE SCALE GENOMIC DNA]</scope>
    <source>
        <strain evidence="1 2">OM02-12</strain>
    </source>
</reference>
<keyword evidence="2" id="KW-1185">Reference proteome</keyword>
<dbReference type="RefSeq" id="WP_117612664.1">
    <property type="nucleotide sequence ID" value="NZ_QSVQ01000001.1"/>
</dbReference>
<evidence type="ECO:0000313" key="2">
    <source>
        <dbReference type="Proteomes" id="UP000261055"/>
    </source>
</evidence>